<organism evidence="2 3">
    <name type="scientific">Rhizobium miluonense</name>
    <dbReference type="NCBI Taxonomy" id="411945"/>
    <lineage>
        <taxon>Bacteria</taxon>
        <taxon>Pseudomonadati</taxon>
        <taxon>Pseudomonadota</taxon>
        <taxon>Alphaproteobacteria</taxon>
        <taxon>Hyphomicrobiales</taxon>
        <taxon>Rhizobiaceae</taxon>
        <taxon>Rhizobium/Agrobacterium group</taxon>
        <taxon>Rhizobium</taxon>
    </lineage>
</organism>
<evidence type="ECO:0000259" key="1">
    <source>
        <dbReference type="PROSITE" id="PS50830"/>
    </source>
</evidence>
<dbReference type="Gene3D" id="2.40.50.90">
    <property type="match status" value="1"/>
</dbReference>
<dbReference type="InterPro" id="IPR016071">
    <property type="entry name" value="Staphylococal_nuclease_OB-fold"/>
</dbReference>
<dbReference type="Pfam" id="PF00565">
    <property type="entry name" value="SNase"/>
    <property type="match status" value="1"/>
</dbReference>
<keyword evidence="3" id="KW-1185">Reference proteome</keyword>
<keyword evidence="2" id="KW-0378">Hydrolase</keyword>
<dbReference type="EMBL" id="FMAH01000047">
    <property type="protein sequence ID" value="SCB45153.1"/>
    <property type="molecule type" value="Genomic_DNA"/>
</dbReference>
<dbReference type="InterPro" id="IPR035437">
    <property type="entry name" value="SNase_OB-fold_sf"/>
</dbReference>
<evidence type="ECO:0000313" key="2">
    <source>
        <dbReference type="EMBL" id="SCB45153.1"/>
    </source>
</evidence>
<accession>A0A1C3WYS9</accession>
<gene>
    <name evidence="2" type="ORF">GA0061102_104735</name>
</gene>
<dbReference type="SMART" id="SM00318">
    <property type="entry name" value="SNc"/>
    <property type="match status" value="1"/>
</dbReference>
<dbReference type="Proteomes" id="UP000199435">
    <property type="component" value="Unassembled WGS sequence"/>
</dbReference>
<proteinExistence type="predicted"/>
<protein>
    <submittedName>
        <fullName evidence="2">Endonuclease YncB, thermonuclease family</fullName>
    </submittedName>
</protein>
<evidence type="ECO:0000313" key="3">
    <source>
        <dbReference type="Proteomes" id="UP000199435"/>
    </source>
</evidence>
<sequence length="192" mass="21327">MRSGRLFRDGAATFALLAILALLALKMNNRPELVHTGDFYVIDGDTLSSDGDRLRLKGIDAPEYRQRCRRDGADWACGEEARKALATIVKTGKPECRGQERDRYGRLLVTCVVGDVDINAAMVRKGMALSYGGYAAEERAARQAKAGVWAGDFERPGDYRREERMQQSAADDPMKGLIDYIRQLVGRGSHDE</sequence>
<dbReference type="PANTHER" id="PTHR12302:SF26">
    <property type="entry name" value="BLR1266 PROTEIN"/>
    <property type="match status" value="1"/>
</dbReference>
<dbReference type="PANTHER" id="PTHR12302">
    <property type="entry name" value="EBNA2 BINDING PROTEIN P100"/>
    <property type="match status" value="1"/>
</dbReference>
<dbReference type="GO" id="GO:0004519">
    <property type="term" value="F:endonuclease activity"/>
    <property type="evidence" value="ECO:0007669"/>
    <property type="project" value="UniProtKB-KW"/>
</dbReference>
<name>A0A1C3WYS9_9HYPH</name>
<keyword evidence="2" id="KW-0540">Nuclease</keyword>
<reference evidence="3" key="1">
    <citation type="submission" date="2016-08" db="EMBL/GenBank/DDBJ databases">
        <authorList>
            <person name="Varghese N."/>
            <person name="Submissions Spin"/>
        </authorList>
    </citation>
    <scope>NUCLEOTIDE SEQUENCE [LARGE SCALE GENOMIC DNA]</scope>
    <source>
        <strain evidence="3">HAMBI 2971</strain>
    </source>
</reference>
<feature type="domain" description="TNase-like" evidence="1">
    <location>
        <begin position="41"/>
        <end position="151"/>
    </location>
</feature>
<dbReference type="PROSITE" id="PS50830">
    <property type="entry name" value="TNASE_3"/>
    <property type="match status" value="1"/>
</dbReference>
<dbReference type="STRING" id="411945.GA0061102_104735"/>
<keyword evidence="2" id="KW-0255">Endonuclease</keyword>
<dbReference type="SUPFAM" id="SSF50199">
    <property type="entry name" value="Staphylococcal nuclease"/>
    <property type="match status" value="1"/>
</dbReference>
<dbReference type="AlphaFoldDB" id="A0A1C3WYS9"/>